<dbReference type="GO" id="GO:0006457">
    <property type="term" value="P:protein folding"/>
    <property type="evidence" value="ECO:0007669"/>
    <property type="project" value="TreeGrafter"/>
</dbReference>
<feature type="transmembrane region" description="Helical" evidence="3">
    <location>
        <begin position="635"/>
        <end position="653"/>
    </location>
</feature>
<proteinExistence type="inferred from homology"/>
<dbReference type="Proteomes" id="UP000245591">
    <property type="component" value="Unassembled WGS sequence"/>
</dbReference>
<comment type="caution">
    <text evidence="6">The sequence shown here is derived from an EMBL/GenBank/DDBJ whole genome shotgun (WGS) entry which is preliminary data.</text>
</comment>
<feature type="signal peptide" evidence="4">
    <location>
        <begin position="1"/>
        <end position="20"/>
    </location>
</feature>
<dbReference type="Pfam" id="PF00085">
    <property type="entry name" value="Thioredoxin"/>
    <property type="match status" value="2"/>
</dbReference>
<dbReference type="AlphaFoldDB" id="A0A2U1JE81"/>
<keyword evidence="3" id="KW-1133">Transmembrane helix</keyword>
<keyword evidence="3" id="KW-0812">Transmembrane</keyword>
<evidence type="ECO:0000256" key="1">
    <source>
        <dbReference type="ARBA" id="ARBA00006347"/>
    </source>
</evidence>
<keyword evidence="2 4" id="KW-0732">Signal</keyword>
<evidence type="ECO:0000259" key="5">
    <source>
        <dbReference type="PROSITE" id="PS51352"/>
    </source>
</evidence>
<dbReference type="InterPro" id="IPR013766">
    <property type="entry name" value="Thioredoxin_domain"/>
</dbReference>
<comment type="similarity">
    <text evidence="1">Belongs to the protein disulfide isomerase family.</text>
</comment>
<evidence type="ECO:0000256" key="4">
    <source>
        <dbReference type="SAM" id="SignalP"/>
    </source>
</evidence>
<gene>
    <name evidence="6" type="ORF">BB558_000440</name>
</gene>
<feature type="domain" description="Thioredoxin" evidence="5">
    <location>
        <begin position="137"/>
        <end position="252"/>
    </location>
</feature>
<reference evidence="6 7" key="1">
    <citation type="journal article" date="2018" name="MBio">
        <title>Comparative Genomics Reveals the Core Gene Toolbox for the Fungus-Insect Symbiosis.</title>
        <authorList>
            <person name="Wang Y."/>
            <person name="Stata M."/>
            <person name="Wang W."/>
            <person name="Stajich J.E."/>
            <person name="White M.M."/>
            <person name="Moncalvo J.M."/>
        </authorList>
    </citation>
    <scope>NUCLEOTIDE SEQUENCE [LARGE SCALE GENOMIC DNA]</scope>
    <source>
        <strain evidence="6 7">AUS-126-30</strain>
    </source>
</reference>
<sequence length="672" mass="77052">MIKLFTILFFLHTLLKLICADSEENVIKLFNGDVFEKVGTGGWIVRFDNSSTFNETASSDEWVKLVESWVNGKSYRVNKNIGFGEYNCETSGNNCEGFSFEDFPTYVTFLNGSAYETDSVGTYYENLDVFLERMATVKNLQYTPSVILEDKNFARYMAKNTWFIKFYSPKCTYSRSLAPEWTKVTDELYTDMRSKGINFAEVDCLEFGSICQSNKVDGYPTLFLYNDGKKIEEFSGTNDYKSLKEYILKLEERFPLKKTASEKPDNINIDHELSVVDITPENFDKLTSTKPYFIKFFSPRCSHCITLAPTWLKLSEKTGKDIGIGEVNCIKHYNFCNSKKINGYPTLQLFDGTQMKQYSGNRSLESLADFALRLTGSKLETLNIKNFESTLDSSESLYVYFNSVDTGGKYLATIKKVMKQNLKGSHFYELLDTELLKNHTSNIDSAVPHLFMVRNRKFEEYTKSLEKEDEITEWVQNPTKSNLLQLDQKIIPGDVSDKNYFMALIYKKANRDLLDTNLDALIDTATEYDTYTDDKPTITFSWGFYEDLNFRMSTILRLSDTTFPSLVIRSQSNGAISHYSFKDKSSALTVENINDFIEKTIKGNERSQKVETTIPSSNSDSDSIQTYLKTKTSETSTFILGFVIFLVVIFILWKIKNSRKSKTPYIPVSKGV</sequence>
<evidence type="ECO:0000256" key="2">
    <source>
        <dbReference type="ARBA" id="ARBA00022729"/>
    </source>
</evidence>
<evidence type="ECO:0000313" key="7">
    <source>
        <dbReference type="Proteomes" id="UP000245591"/>
    </source>
</evidence>
<dbReference type="InterPro" id="IPR036249">
    <property type="entry name" value="Thioredoxin-like_sf"/>
</dbReference>
<dbReference type="Gene3D" id="3.40.30.10">
    <property type="entry name" value="Glutaredoxin"/>
    <property type="match status" value="3"/>
</dbReference>
<organism evidence="6 7">
    <name type="scientific">Smittium angustum</name>
    <dbReference type="NCBI Taxonomy" id="133377"/>
    <lineage>
        <taxon>Eukaryota</taxon>
        <taxon>Fungi</taxon>
        <taxon>Fungi incertae sedis</taxon>
        <taxon>Zoopagomycota</taxon>
        <taxon>Kickxellomycotina</taxon>
        <taxon>Harpellomycetes</taxon>
        <taxon>Harpellales</taxon>
        <taxon>Legeriomycetaceae</taxon>
        <taxon>Smittium</taxon>
    </lineage>
</organism>
<dbReference type="CDD" id="cd02961">
    <property type="entry name" value="PDI_a_family"/>
    <property type="match status" value="1"/>
</dbReference>
<feature type="chain" id="PRO_5015738139" description="Thioredoxin domain-containing protein" evidence="4">
    <location>
        <begin position="21"/>
        <end position="672"/>
    </location>
</feature>
<evidence type="ECO:0000313" key="6">
    <source>
        <dbReference type="EMBL" id="PWA03397.1"/>
    </source>
</evidence>
<dbReference type="Pfam" id="PF13848">
    <property type="entry name" value="Thioredoxin_6"/>
    <property type="match status" value="1"/>
</dbReference>
<dbReference type="PROSITE" id="PS51352">
    <property type="entry name" value="THIOREDOXIN_2"/>
    <property type="match status" value="2"/>
</dbReference>
<dbReference type="PANTHER" id="PTHR45672:SF3">
    <property type="entry name" value="THIOREDOXIN DOMAIN-CONTAINING PROTEIN 5"/>
    <property type="match status" value="1"/>
</dbReference>
<keyword evidence="7" id="KW-1185">Reference proteome</keyword>
<dbReference type="EMBL" id="MBFU01000019">
    <property type="protein sequence ID" value="PWA03397.1"/>
    <property type="molecule type" value="Genomic_DNA"/>
</dbReference>
<name>A0A2U1JE81_SMIAN</name>
<dbReference type="SUPFAM" id="SSF52833">
    <property type="entry name" value="Thioredoxin-like"/>
    <property type="match status" value="3"/>
</dbReference>
<dbReference type="InterPro" id="IPR051063">
    <property type="entry name" value="PDI"/>
</dbReference>
<dbReference type="GO" id="GO:0003756">
    <property type="term" value="F:protein disulfide isomerase activity"/>
    <property type="evidence" value="ECO:0007669"/>
    <property type="project" value="TreeGrafter"/>
</dbReference>
<keyword evidence="3" id="KW-0472">Membrane</keyword>
<protein>
    <recommendedName>
        <fullName evidence="5">Thioredoxin domain-containing protein</fullName>
    </recommendedName>
</protein>
<dbReference type="PANTHER" id="PTHR45672">
    <property type="entry name" value="PROTEIN DISULFIDE-ISOMERASE C17H9.14C-RELATED"/>
    <property type="match status" value="1"/>
</dbReference>
<accession>A0A2U1JE81</accession>
<evidence type="ECO:0000256" key="3">
    <source>
        <dbReference type="SAM" id="Phobius"/>
    </source>
</evidence>
<dbReference type="GO" id="GO:0005783">
    <property type="term" value="C:endoplasmic reticulum"/>
    <property type="evidence" value="ECO:0007669"/>
    <property type="project" value="TreeGrafter"/>
</dbReference>
<feature type="domain" description="Thioredoxin" evidence="5">
    <location>
        <begin position="257"/>
        <end position="376"/>
    </location>
</feature>